<sequence length="1026" mass="112752">MDVRQRSPAMQHLPPLLRLLAISAVLSLCSLPQPATAGDLDERLLPASAKLATQKTSTRVNTPTQTAQSPATPVSPVPSDFEQEAFPPPTAGNLTWAERPDDEIFVFGLQLERYTLSDAFLIFYDGREAFVPLGSFLEALEFPITVDPESGTASGWYLNDDRAFSLDLHTSRVSIEGRVRPITPGRVERHPDDLYVSLSELESWFPLLLEVQFQELQISIRPLEPLPLQERIAREIRRAHLTDPQVTKKLQRIEPENDWFEWPFVDTSIQISGRNTANERQGQARQTTTVAGIIGGLDSEATTIASTDLENPNMRLRMGRQSLSGGLLGPLDARSFTIGDVSTPDLPLVAQNAVGRGFEISSFDLDRLEQTNRVTLRGELPIGWEVEVYRNGELLDFQTDQDIGNGRYEFVNLPTLSGFNEFRLVFFGPQGQKREEYERYFVSPELAEPDRTSFRLAFNQANRDLISFDDQQNSKTDDGENRFIFQAEHGLGETLSVTAGLALLSVDGERRQYLSTGAQTTLFGTLGNLDLAIDDTGGLAIGGRAQTQLGSWSLFGEQVWYQDFHSEQSGSGTADNHLRSSTTARINGHLPDFGLGHQPVSASIAHERGEDGNWQTTIFNRLSTVVRPLNLALSSNTRLSRDQETQSDARLLVSTLVDDFRLRGELGFDVAPDSQFTLAAFTTDWRINQDMGARAGLRHSRGEESITTASLGLNRQYENFYLGLNVDADSKGDYSARLGLSFSFGHNPANDTIEVRGRPFARQSAVSAQVFLDRDNDGQFGPGDEAIENAGFSGTRLPRETTTDQEGAAFVVGLQPYKAVDIALNEATLEDPYWMSAQPARQLVMRPGTTTSLQFPVIMTGEIDGIALLSAPSKTPLKSDPSQETSEIPSIVAPGETPTVPEIISDDLPHDIPGNTRGDIPDDVPKNLGSPGLDNSGQNLDLPAGAEPGTGLKVRVHDSQGTLVAESITAYDGFFFINRIPYGHYRLSLDPEQLALLGFEPGPTQELTITDDQPFAESLTLTAIKL</sequence>
<dbReference type="Proteomes" id="UP001069802">
    <property type="component" value="Unassembled WGS sequence"/>
</dbReference>
<name>A0ABT4LFW7_9PROT</name>
<evidence type="ECO:0000256" key="1">
    <source>
        <dbReference type="SAM" id="MobiDB-lite"/>
    </source>
</evidence>
<dbReference type="EMBL" id="JAPWGY010000001">
    <property type="protein sequence ID" value="MCZ4279993.1"/>
    <property type="molecule type" value="Genomic_DNA"/>
</dbReference>
<reference evidence="3" key="1">
    <citation type="submission" date="2022-12" db="EMBL/GenBank/DDBJ databases">
        <title>Bacterial isolates from different developmental stages of Nematostella vectensis.</title>
        <authorList>
            <person name="Fraune S."/>
        </authorList>
    </citation>
    <scope>NUCLEOTIDE SEQUENCE</scope>
    <source>
        <strain evidence="3">G21630-S1</strain>
    </source>
</reference>
<feature type="region of interest" description="Disordered" evidence="1">
    <location>
        <begin position="874"/>
        <end position="937"/>
    </location>
</feature>
<evidence type="ECO:0000313" key="4">
    <source>
        <dbReference type="Proteomes" id="UP001069802"/>
    </source>
</evidence>
<evidence type="ECO:0000256" key="2">
    <source>
        <dbReference type="SAM" id="SignalP"/>
    </source>
</evidence>
<proteinExistence type="predicted"/>
<evidence type="ECO:0008006" key="5">
    <source>
        <dbReference type="Google" id="ProtNLM"/>
    </source>
</evidence>
<dbReference type="RefSeq" id="WP_269422187.1">
    <property type="nucleotide sequence ID" value="NZ_JAPWGY010000001.1"/>
</dbReference>
<evidence type="ECO:0000313" key="3">
    <source>
        <dbReference type="EMBL" id="MCZ4279993.1"/>
    </source>
</evidence>
<keyword evidence="4" id="KW-1185">Reference proteome</keyword>
<comment type="caution">
    <text evidence="3">The sequence shown here is derived from an EMBL/GenBank/DDBJ whole genome shotgun (WGS) entry which is preliminary data.</text>
</comment>
<accession>A0ABT4LFW7</accession>
<feature type="region of interest" description="Disordered" evidence="1">
    <location>
        <begin position="51"/>
        <end position="79"/>
    </location>
</feature>
<feature type="compositionally biased region" description="Polar residues" evidence="1">
    <location>
        <begin position="51"/>
        <end position="61"/>
    </location>
</feature>
<gene>
    <name evidence="3" type="ORF">O4H49_04335</name>
</gene>
<keyword evidence="2" id="KW-0732">Signal</keyword>
<feature type="signal peptide" evidence="2">
    <location>
        <begin position="1"/>
        <end position="37"/>
    </location>
</feature>
<protein>
    <recommendedName>
        <fullName evidence="5">SD-repeat containing protein B domain-containing protein</fullName>
    </recommendedName>
</protein>
<feature type="chain" id="PRO_5045643024" description="SD-repeat containing protein B domain-containing protein" evidence="2">
    <location>
        <begin position="38"/>
        <end position="1026"/>
    </location>
</feature>
<organism evidence="3 4">
    <name type="scientific">Kiloniella laminariae</name>
    <dbReference type="NCBI Taxonomy" id="454162"/>
    <lineage>
        <taxon>Bacteria</taxon>
        <taxon>Pseudomonadati</taxon>
        <taxon>Pseudomonadota</taxon>
        <taxon>Alphaproteobacteria</taxon>
        <taxon>Rhodospirillales</taxon>
        <taxon>Kiloniellaceae</taxon>
        <taxon>Kiloniella</taxon>
    </lineage>
</organism>
<feature type="compositionally biased region" description="Low complexity" evidence="1">
    <location>
        <begin position="62"/>
        <end position="72"/>
    </location>
</feature>